<dbReference type="Pfam" id="PF04542">
    <property type="entry name" value="Sigma70_r2"/>
    <property type="match status" value="1"/>
</dbReference>
<dbReference type="Gene3D" id="1.10.10.10">
    <property type="entry name" value="Winged helix-like DNA-binding domain superfamily/Winged helix DNA-binding domain"/>
    <property type="match status" value="1"/>
</dbReference>
<dbReference type="InterPro" id="IPR014327">
    <property type="entry name" value="RNA_pol_sigma70_bacteroid"/>
</dbReference>
<evidence type="ECO:0000259" key="6">
    <source>
        <dbReference type="Pfam" id="PF08281"/>
    </source>
</evidence>
<dbReference type="PANTHER" id="PTHR43133:SF46">
    <property type="entry name" value="RNA POLYMERASE SIGMA-70 FACTOR ECF SUBFAMILY"/>
    <property type="match status" value="1"/>
</dbReference>
<dbReference type="Gene3D" id="1.10.1740.10">
    <property type="match status" value="1"/>
</dbReference>
<dbReference type="GO" id="GO:0006352">
    <property type="term" value="P:DNA-templated transcription initiation"/>
    <property type="evidence" value="ECO:0007669"/>
    <property type="project" value="InterPro"/>
</dbReference>
<dbReference type="NCBIfam" id="TIGR02937">
    <property type="entry name" value="sigma70-ECF"/>
    <property type="match status" value="1"/>
</dbReference>
<evidence type="ECO:0000313" key="8">
    <source>
        <dbReference type="Proteomes" id="UP001163821"/>
    </source>
</evidence>
<evidence type="ECO:0000256" key="3">
    <source>
        <dbReference type="ARBA" id="ARBA00023082"/>
    </source>
</evidence>
<dbReference type="InterPro" id="IPR014284">
    <property type="entry name" value="RNA_pol_sigma-70_dom"/>
</dbReference>
<dbReference type="PANTHER" id="PTHR43133">
    <property type="entry name" value="RNA POLYMERASE ECF-TYPE SIGMA FACTO"/>
    <property type="match status" value="1"/>
</dbReference>
<sequence length="195" mass="23307">MNKSSQCFDSMEKRQYRSFEELFRLYFPRMQRYACYLLRDSDEADDLVQDVFLQLWRDQDLLDRDKNVSSYLFTILRNRCLNVLKKRIVEDRYRLHETSVRADELYHTSFEKEGEFISFDELLYQEVLGLISEMPEKCGIAFRLKWIEGKKIREIAEIMDISVSMVDKHLSRGLTLAKRKLDPALFLLLVIPSVQ</sequence>
<dbReference type="Proteomes" id="UP001163821">
    <property type="component" value="Unassembled WGS sequence"/>
</dbReference>
<dbReference type="SUPFAM" id="SSF88659">
    <property type="entry name" value="Sigma3 and sigma4 domains of RNA polymerase sigma factors"/>
    <property type="match status" value="1"/>
</dbReference>
<gene>
    <name evidence="7" type="ORF">N2K84_17355</name>
</gene>
<name>A0AA41Y9B4_9BACT</name>
<evidence type="ECO:0000256" key="1">
    <source>
        <dbReference type="ARBA" id="ARBA00010641"/>
    </source>
</evidence>
<accession>A0AA41Y9B4</accession>
<dbReference type="Pfam" id="PF08281">
    <property type="entry name" value="Sigma70_r4_2"/>
    <property type="match status" value="1"/>
</dbReference>
<keyword evidence="8" id="KW-1185">Reference proteome</keyword>
<dbReference type="InterPro" id="IPR013249">
    <property type="entry name" value="RNA_pol_sigma70_r4_t2"/>
</dbReference>
<evidence type="ECO:0000256" key="2">
    <source>
        <dbReference type="ARBA" id="ARBA00023015"/>
    </source>
</evidence>
<protein>
    <submittedName>
        <fullName evidence="7">RNA polymerase sigma-70 factor</fullName>
    </submittedName>
</protein>
<keyword evidence="3" id="KW-0731">Sigma factor</keyword>
<reference evidence="7" key="1">
    <citation type="submission" date="2022-10" db="EMBL/GenBank/DDBJ databases">
        <title>Gaoshiqiia sediminis gen. nov., sp. nov., isolated from coastal sediment.</title>
        <authorList>
            <person name="Yu W.X."/>
            <person name="Mu D.S."/>
            <person name="Du J.Z."/>
            <person name="Liang Y.Q."/>
        </authorList>
    </citation>
    <scope>NUCLEOTIDE SEQUENCE</scope>
    <source>
        <strain evidence="7">A06</strain>
    </source>
</reference>
<dbReference type="InterPro" id="IPR013325">
    <property type="entry name" value="RNA_pol_sigma_r2"/>
</dbReference>
<dbReference type="NCBIfam" id="TIGR02985">
    <property type="entry name" value="Sig70_bacteroi1"/>
    <property type="match status" value="1"/>
</dbReference>
<dbReference type="InterPro" id="IPR039425">
    <property type="entry name" value="RNA_pol_sigma-70-like"/>
</dbReference>
<dbReference type="GO" id="GO:0003677">
    <property type="term" value="F:DNA binding"/>
    <property type="evidence" value="ECO:0007669"/>
    <property type="project" value="InterPro"/>
</dbReference>
<evidence type="ECO:0000256" key="4">
    <source>
        <dbReference type="ARBA" id="ARBA00023163"/>
    </source>
</evidence>
<dbReference type="InterPro" id="IPR013324">
    <property type="entry name" value="RNA_pol_sigma_r3/r4-like"/>
</dbReference>
<evidence type="ECO:0000259" key="5">
    <source>
        <dbReference type="Pfam" id="PF04542"/>
    </source>
</evidence>
<dbReference type="InterPro" id="IPR007627">
    <property type="entry name" value="RNA_pol_sigma70_r2"/>
</dbReference>
<keyword evidence="4" id="KW-0804">Transcription</keyword>
<dbReference type="GO" id="GO:0016987">
    <property type="term" value="F:sigma factor activity"/>
    <property type="evidence" value="ECO:0007669"/>
    <property type="project" value="UniProtKB-KW"/>
</dbReference>
<dbReference type="RefSeq" id="WP_282593102.1">
    <property type="nucleotide sequence ID" value="NZ_JAPAAF010000039.1"/>
</dbReference>
<feature type="domain" description="RNA polymerase sigma factor 70 region 4 type 2" evidence="6">
    <location>
        <begin position="125"/>
        <end position="174"/>
    </location>
</feature>
<keyword evidence="2" id="KW-0805">Transcription regulation</keyword>
<organism evidence="7 8">
    <name type="scientific">Gaoshiqia sediminis</name>
    <dbReference type="NCBI Taxonomy" id="2986998"/>
    <lineage>
        <taxon>Bacteria</taxon>
        <taxon>Pseudomonadati</taxon>
        <taxon>Bacteroidota</taxon>
        <taxon>Bacteroidia</taxon>
        <taxon>Marinilabiliales</taxon>
        <taxon>Prolixibacteraceae</taxon>
        <taxon>Gaoshiqia</taxon>
    </lineage>
</organism>
<comment type="similarity">
    <text evidence="1">Belongs to the sigma-70 factor family. ECF subfamily.</text>
</comment>
<dbReference type="SUPFAM" id="SSF88946">
    <property type="entry name" value="Sigma2 domain of RNA polymerase sigma factors"/>
    <property type="match status" value="1"/>
</dbReference>
<dbReference type="EMBL" id="JAPAAF010000039">
    <property type="protein sequence ID" value="MCW0484509.1"/>
    <property type="molecule type" value="Genomic_DNA"/>
</dbReference>
<proteinExistence type="inferred from homology"/>
<dbReference type="InterPro" id="IPR036388">
    <property type="entry name" value="WH-like_DNA-bd_sf"/>
</dbReference>
<comment type="caution">
    <text evidence="7">The sequence shown here is derived from an EMBL/GenBank/DDBJ whole genome shotgun (WGS) entry which is preliminary data.</text>
</comment>
<dbReference type="AlphaFoldDB" id="A0AA41Y9B4"/>
<evidence type="ECO:0000313" key="7">
    <source>
        <dbReference type="EMBL" id="MCW0484509.1"/>
    </source>
</evidence>
<feature type="domain" description="RNA polymerase sigma-70 region 2" evidence="5">
    <location>
        <begin position="22"/>
        <end position="87"/>
    </location>
</feature>